<feature type="binding site" evidence="6">
    <location>
        <position position="184"/>
    </location>
    <ligand>
        <name>biotin</name>
        <dbReference type="ChEBI" id="CHEBI:57586"/>
    </ligand>
</feature>
<dbReference type="NCBIfam" id="TIGR00121">
    <property type="entry name" value="birA_ligase"/>
    <property type="match status" value="1"/>
</dbReference>
<dbReference type="GO" id="GO:0005737">
    <property type="term" value="C:cytoplasm"/>
    <property type="evidence" value="ECO:0007669"/>
    <property type="project" value="TreeGrafter"/>
</dbReference>
<dbReference type="EMBL" id="CP020100">
    <property type="protein sequence ID" value="AQZ96698.1"/>
    <property type="molecule type" value="Genomic_DNA"/>
</dbReference>
<dbReference type="KEGG" id="ppha:BVH74_03530"/>
<dbReference type="NCBIfam" id="NF008848">
    <property type="entry name" value="PRK11886.1-3"/>
    <property type="match status" value="1"/>
</dbReference>
<accession>A0A1V0B9T5</accession>
<dbReference type="EC" id="6.3.4.15" evidence="6"/>
<protein>
    <recommendedName>
        <fullName evidence="6">Bifunctional ligase/repressor BirA</fullName>
    </recommendedName>
    <alternativeName>
        <fullName evidence="6">Biotin operon repressor</fullName>
    </alternativeName>
    <alternativeName>
        <fullName evidence="6">Biotin--[acetyl-CoA-carboxylase] ligase</fullName>
        <ecNumber evidence="6">6.3.4.15</ecNumber>
    </alternativeName>
    <alternativeName>
        <fullName evidence="6">Biotin--protein ligase</fullName>
    </alternativeName>
    <alternativeName>
        <fullName evidence="6">Biotin-[acetyl-CoA carboxylase] synthetase</fullName>
    </alternativeName>
</protein>
<keyword evidence="3 6" id="KW-0067">ATP-binding</keyword>
<keyword evidence="4 6" id="KW-0092">Biotin</keyword>
<evidence type="ECO:0000256" key="1">
    <source>
        <dbReference type="ARBA" id="ARBA00022598"/>
    </source>
</evidence>
<name>A0A1V0B9T5_9GAMM</name>
<dbReference type="InterPro" id="IPR008988">
    <property type="entry name" value="Transcriptional_repressor_C"/>
</dbReference>
<dbReference type="InterPro" id="IPR030855">
    <property type="entry name" value="Bifunct_BirA"/>
</dbReference>
<comment type="catalytic activity">
    <reaction evidence="5 6">
        <text>biotin + L-lysyl-[protein] + ATP = N(6)-biotinyl-L-lysyl-[protein] + AMP + diphosphate + H(+)</text>
        <dbReference type="Rhea" id="RHEA:11756"/>
        <dbReference type="Rhea" id="RHEA-COMP:9752"/>
        <dbReference type="Rhea" id="RHEA-COMP:10505"/>
        <dbReference type="ChEBI" id="CHEBI:15378"/>
        <dbReference type="ChEBI" id="CHEBI:29969"/>
        <dbReference type="ChEBI" id="CHEBI:30616"/>
        <dbReference type="ChEBI" id="CHEBI:33019"/>
        <dbReference type="ChEBI" id="CHEBI:57586"/>
        <dbReference type="ChEBI" id="CHEBI:83144"/>
        <dbReference type="ChEBI" id="CHEBI:456215"/>
        <dbReference type="EC" id="6.3.4.15"/>
    </reaction>
</comment>
<evidence type="ECO:0000259" key="7">
    <source>
        <dbReference type="PROSITE" id="PS51733"/>
    </source>
</evidence>
<dbReference type="SUPFAM" id="SSF50037">
    <property type="entry name" value="C-terminal domain of transcriptional repressors"/>
    <property type="match status" value="1"/>
</dbReference>
<dbReference type="Pfam" id="PF03099">
    <property type="entry name" value="BPL_LplA_LipB"/>
    <property type="match status" value="1"/>
</dbReference>
<feature type="DNA-binding region" description="H-T-H motif" evidence="6">
    <location>
        <begin position="17"/>
        <end position="36"/>
    </location>
</feature>
<evidence type="ECO:0000256" key="4">
    <source>
        <dbReference type="ARBA" id="ARBA00023267"/>
    </source>
</evidence>
<evidence type="ECO:0000313" key="8">
    <source>
        <dbReference type="EMBL" id="AQZ96698.1"/>
    </source>
</evidence>
<dbReference type="InterPro" id="IPR036388">
    <property type="entry name" value="WH-like_DNA-bd_sf"/>
</dbReference>
<keyword evidence="1 6" id="KW-0436">Ligase</keyword>
<dbReference type="InterPro" id="IPR003142">
    <property type="entry name" value="BPL_C"/>
</dbReference>
<dbReference type="PANTHER" id="PTHR12835">
    <property type="entry name" value="BIOTIN PROTEIN LIGASE"/>
    <property type="match status" value="1"/>
</dbReference>
<dbReference type="CDD" id="cd16442">
    <property type="entry name" value="BPL"/>
    <property type="match status" value="1"/>
</dbReference>
<comment type="function">
    <text evidence="6">Acts both as a biotin--[acetyl-CoA-carboxylase] ligase and a biotin-operon repressor. In the presence of ATP, BirA activates biotin to form the BirA-biotinyl-5'-adenylate (BirA-bio-5'-AMP or holoBirA) complex. HoloBirA can either transfer the biotinyl moiety to the biotin carboxyl carrier protein (BCCP) subunit of acetyl-CoA carboxylase, or bind to the biotin operator site and inhibit transcription of the operon.</text>
</comment>
<evidence type="ECO:0000256" key="2">
    <source>
        <dbReference type="ARBA" id="ARBA00022741"/>
    </source>
</evidence>
<dbReference type="Proteomes" id="UP000243488">
    <property type="component" value="Chromosome"/>
</dbReference>
<keyword evidence="6" id="KW-0238">DNA-binding</keyword>
<dbReference type="InterPro" id="IPR036390">
    <property type="entry name" value="WH_DNA-bd_sf"/>
</dbReference>
<dbReference type="InterPro" id="IPR045864">
    <property type="entry name" value="aa-tRNA-synth_II/BPL/LPL"/>
</dbReference>
<feature type="binding site" evidence="6">
    <location>
        <begin position="89"/>
        <end position="91"/>
    </location>
    <ligand>
        <name>biotin</name>
        <dbReference type="ChEBI" id="CHEBI:57586"/>
    </ligand>
</feature>
<dbReference type="Gene3D" id="2.30.30.100">
    <property type="match status" value="1"/>
</dbReference>
<feature type="binding site" evidence="6">
    <location>
        <begin position="117"/>
        <end position="119"/>
    </location>
    <ligand>
        <name>biotin</name>
        <dbReference type="ChEBI" id="CHEBI:57586"/>
    </ligand>
</feature>
<evidence type="ECO:0000256" key="5">
    <source>
        <dbReference type="ARBA" id="ARBA00047846"/>
    </source>
</evidence>
<dbReference type="Pfam" id="PF02237">
    <property type="entry name" value="BPL_C"/>
    <property type="match status" value="1"/>
</dbReference>
<dbReference type="GO" id="GO:0004077">
    <property type="term" value="F:biotin--[biotin carboxyl-carrier protein] ligase activity"/>
    <property type="evidence" value="ECO:0007669"/>
    <property type="project" value="UniProtKB-UniRule"/>
</dbReference>
<dbReference type="InterPro" id="IPR004408">
    <property type="entry name" value="Biotin_CoA_COase_ligase"/>
</dbReference>
<comment type="similarity">
    <text evidence="6">Belongs to the biotin--protein ligase family.</text>
</comment>
<dbReference type="InterPro" id="IPR004143">
    <property type="entry name" value="BPL_LPL_catalytic"/>
</dbReference>
<dbReference type="HAMAP" id="MF_00978">
    <property type="entry name" value="Bifunct_BirA"/>
    <property type="match status" value="1"/>
</dbReference>
<dbReference type="Pfam" id="PF08279">
    <property type="entry name" value="HTH_11"/>
    <property type="match status" value="1"/>
</dbReference>
<keyword evidence="6" id="KW-0805">Transcription regulation</keyword>
<feature type="binding site" evidence="6">
    <location>
        <position position="113"/>
    </location>
    <ligand>
        <name>biotin</name>
        <dbReference type="ChEBI" id="CHEBI:57586"/>
    </ligand>
</feature>
<dbReference type="PANTHER" id="PTHR12835:SF5">
    <property type="entry name" value="BIOTIN--PROTEIN LIGASE"/>
    <property type="match status" value="1"/>
</dbReference>
<dbReference type="GO" id="GO:0006355">
    <property type="term" value="P:regulation of DNA-templated transcription"/>
    <property type="evidence" value="ECO:0007669"/>
    <property type="project" value="UniProtKB-UniRule"/>
</dbReference>
<dbReference type="PROSITE" id="PS51733">
    <property type="entry name" value="BPL_LPL_CATALYTIC"/>
    <property type="match status" value="1"/>
</dbReference>
<dbReference type="GO" id="GO:0005524">
    <property type="term" value="F:ATP binding"/>
    <property type="evidence" value="ECO:0007669"/>
    <property type="project" value="UniProtKB-UniRule"/>
</dbReference>
<dbReference type="AlphaFoldDB" id="A0A1V0B9T5"/>
<dbReference type="InterPro" id="IPR013196">
    <property type="entry name" value="HTH_11"/>
</dbReference>
<dbReference type="SUPFAM" id="SSF46785">
    <property type="entry name" value="Winged helix' DNA-binding domain"/>
    <property type="match status" value="1"/>
</dbReference>
<keyword evidence="6" id="KW-0804">Transcription</keyword>
<organism evidence="8 9">
    <name type="scientific">Halopseudomonas phragmitis</name>
    <dbReference type="NCBI Taxonomy" id="1931241"/>
    <lineage>
        <taxon>Bacteria</taxon>
        <taxon>Pseudomonadati</taxon>
        <taxon>Pseudomonadota</taxon>
        <taxon>Gammaproteobacteria</taxon>
        <taxon>Pseudomonadales</taxon>
        <taxon>Pseudomonadaceae</taxon>
        <taxon>Halopseudomonas</taxon>
    </lineage>
</organism>
<dbReference type="STRING" id="1931241.BVH74_03530"/>
<feature type="domain" description="BPL/LPL catalytic" evidence="7">
    <location>
        <begin position="70"/>
        <end position="256"/>
    </location>
</feature>
<evidence type="ECO:0000256" key="3">
    <source>
        <dbReference type="ARBA" id="ARBA00022840"/>
    </source>
</evidence>
<keyword evidence="2 6" id="KW-0547">Nucleotide-binding</keyword>
<dbReference type="Gene3D" id="3.30.930.10">
    <property type="entry name" value="Bira Bifunctional Protein, Domain 2"/>
    <property type="match status" value="1"/>
</dbReference>
<dbReference type="NCBIfam" id="NF008847">
    <property type="entry name" value="PRK11886.1-2"/>
    <property type="match status" value="1"/>
</dbReference>
<evidence type="ECO:0000313" key="9">
    <source>
        <dbReference type="Proteomes" id="UP000243488"/>
    </source>
</evidence>
<reference evidence="8 9" key="1">
    <citation type="submission" date="2017-03" db="EMBL/GenBank/DDBJ databases">
        <title>Complete genome sequence of the novel DNRA strain Pseudomonas sp. S-6-2 isolated from Chinese polluted river sediment. Journal of Biotechnology.</title>
        <authorList>
            <person name="Li J."/>
            <person name="Xiang F."/>
            <person name="Wang L."/>
            <person name="Xi L."/>
            <person name="Liu J."/>
        </authorList>
    </citation>
    <scope>NUCLEOTIDE SEQUENCE [LARGE SCALE GENOMIC DNA]</scope>
    <source>
        <strain evidence="8 9">S-6-2</strain>
    </source>
</reference>
<keyword evidence="9" id="KW-1185">Reference proteome</keyword>
<gene>
    <name evidence="6" type="primary">birA</name>
    <name evidence="8" type="ORF">BVH74_03530</name>
</gene>
<keyword evidence="6" id="KW-0678">Repressor</keyword>
<proteinExistence type="inferred from homology"/>
<sequence>MLQQLLKLLADGRFHSGEALGERLGVSRAAVWKALKRLEEQGFPLQSVRGKGYRLPRGASLLDQSQIIELLPATRAEGWEWYLHQELDSTNAEAQRLLSVGGMRPLVCLAERQTAGRGRRGRVWQSPYGQNIYMTVVVPFDSGAQRLEGLSLMVGMVLVDTLEAAGYKGCRLKWPNDVLLEGAKLAGILVEVAGDLTAECAAVIGVGVNVLMTAPASEIDQAWTSLRLSGQGGSLDRNTMVADFVARLDAAMELFRVQGFAPFAQRWSEYDAWHGLEVKVTAGASVVEGLNRGVTERGALRLLTVDGEQQLSGGEVSLRLNDAT</sequence>
<dbReference type="Gene3D" id="1.10.10.10">
    <property type="entry name" value="Winged helix-like DNA-binding domain superfamily/Winged helix DNA-binding domain"/>
    <property type="match status" value="1"/>
</dbReference>
<dbReference type="SUPFAM" id="SSF55681">
    <property type="entry name" value="Class II aaRS and biotin synthetases"/>
    <property type="match status" value="1"/>
</dbReference>
<evidence type="ECO:0000256" key="6">
    <source>
        <dbReference type="HAMAP-Rule" id="MF_00978"/>
    </source>
</evidence>
<dbReference type="GO" id="GO:0003677">
    <property type="term" value="F:DNA binding"/>
    <property type="evidence" value="ECO:0007669"/>
    <property type="project" value="UniProtKB-UniRule"/>
</dbReference>